<keyword evidence="1" id="KW-0732">Signal</keyword>
<feature type="chain" id="PRO_5017004739" evidence="1">
    <location>
        <begin position="22"/>
        <end position="157"/>
    </location>
</feature>
<reference evidence="2 3" key="1">
    <citation type="submission" date="2017-11" db="EMBL/GenBank/DDBJ databases">
        <authorList>
            <person name="Kracher B."/>
        </authorList>
    </citation>
    <scope>NUCLEOTIDE SEQUENCE [LARGE SCALE GENOMIC DNA]</scope>
    <source>
        <strain evidence="2 3">RACE1</strain>
    </source>
</reference>
<gene>
    <name evidence="2" type="ORF">BLGHR1_14616</name>
</gene>
<organism evidence="2 3">
    <name type="scientific">Blumeria hordei</name>
    <name type="common">Barley powdery mildew</name>
    <name type="synonym">Blumeria graminis f. sp. hordei</name>
    <dbReference type="NCBI Taxonomy" id="2867405"/>
    <lineage>
        <taxon>Eukaryota</taxon>
        <taxon>Fungi</taxon>
        <taxon>Dikarya</taxon>
        <taxon>Ascomycota</taxon>
        <taxon>Pezizomycotina</taxon>
        <taxon>Leotiomycetes</taxon>
        <taxon>Erysiphales</taxon>
        <taxon>Erysiphaceae</taxon>
        <taxon>Blumeria</taxon>
    </lineage>
</organism>
<dbReference type="EMBL" id="UNSH01000056">
    <property type="protein sequence ID" value="SZF03822.1"/>
    <property type="molecule type" value="Genomic_DNA"/>
</dbReference>
<feature type="signal peptide" evidence="1">
    <location>
        <begin position="1"/>
        <end position="21"/>
    </location>
</feature>
<protein>
    <submittedName>
        <fullName evidence="2">Uncharacterized protein</fullName>
    </submittedName>
</protein>
<dbReference type="AlphaFoldDB" id="A0A383UWZ9"/>
<name>A0A383UWZ9_BLUHO</name>
<evidence type="ECO:0000256" key="1">
    <source>
        <dbReference type="SAM" id="SignalP"/>
    </source>
</evidence>
<evidence type="ECO:0000313" key="3">
    <source>
        <dbReference type="Proteomes" id="UP000275772"/>
    </source>
</evidence>
<dbReference type="Proteomes" id="UP000275772">
    <property type="component" value="Unassembled WGS sequence"/>
</dbReference>
<dbReference type="VEuPathDB" id="FungiDB:BLGHR1_14616"/>
<sequence length="157" mass="18051">MRLTSLAVILQSASFFVTTFAVLTKRHVNEEDKGFNCDGREIWHEEYSRVDKLQLTGQATPMGLTLDNIYLNLLGNQAVDTTVTFGERENGGRRFSELITLWQKEDIYAGYFINSYILITNRNDRVNAMMKRTTFYGNNHHAEPEPEGVYSMCEILI</sequence>
<evidence type="ECO:0000313" key="2">
    <source>
        <dbReference type="EMBL" id="SZF03822.1"/>
    </source>
</evidence>
<proteinExistence type="predicted"/>
<accession>A0A383UWZ9</accession>